<dbReference type="RefSeq" id="WP_129874323.1">
    <property type="nucleotide sequence ID" value="NZ_RYUX01000011.1"/>
</dbReference>
<proteinExistence type="predicted"/>
<gene>
    <name evidence="1" type="ORF">PG2002B_1044</name>
</gene>
<name>A0AB37X189_9BIFI</name>
<protein>
    <recommendedName>
        <fullName evidence="3">Minor tail protein</fullName>
    </recommendedName>
</protein>
<evidence type="ECO:0000313" key="2">
    <source>
        <dbReference type="Proteomes" id="UP000292655"/>
    </source>
</evidence>
<organism evidence="1 2">
    <name type="scientific">Bifidobacterium pseudolongum subsp. globosum</name>
    <dbReference type="NCBI Taxonomy" id="1690"/>
    <lineage>
        <taxon>Bacteria</taxon>
        <taxon>Bacillati</taxon>
        <taxon>Actinomycetota</taxon>
        <taxon>Actinomycetes</taxon>
        <taxon>Bifidobacteriales</taxon>
        <taxon>Bifidobacteriaceae</taxon>
        <taxon>Bifidobacterium</taxon>
    </lineage>
</organism>
<dbReference type="Proteomes" id="UP000292655">
    <property type="component" value="Unassembled WGS sequence"/>
</dbReference>
<dbReference type="EMBL" id="RYUX01000011">
    <property type="protein sequence ID" value="RYQ37167.1"/>
    <property type="molecule type" value="Genomic_DNA"/>
</dbReference>
<reference evidence="1 2" key="1">
    <citation type="submission" date="2018-12" db="EMBL/GenBank/DDBJ databases">
        <title>Unveiling genomic diversity among members of the Bifidobacterium pseudolongum species, a widely distributed gut commensal of the animal kingdom.</title>
        <authorList>
            <person name="Lugli G.A."/>
            <person name="Duranti S."/>
            <person name="Albert K."/>
            <person name="Mancabelli L."/>
            <person name="Napoli S."/>
            <person name="Viappiani A."/>
            <person name="Anzalone R."/>
            <person name="Longhi G."/>
            <person name="Milani C."/>
            <person name="Turroni F."/>
            <person name="Alessandri G."/>
            <person name="Sela D.A."/>
            <person name="Van Sinderen D."/>
            <person name="Ventura M."/>
        </authorList>
    </citation>
    <scope>NUCLEOTIDE SEQUENCE [LARGE SCALE GENOMIC DNA]</scope>
    <source>
        <strain evidence="1 2">2002B</strain>
    </source>
</reference>
<dbReference type="AlphaFoldDB" id="A0AB37X189"/>
<evidence type="ECO:0000313" key="1">
    <source>
        <dbReference type="EMBL" id="RYQ37167.1"/>
    </source>
</evidence>
<sequence>MARAAGNTVTYWRCDVNAWIASSNDTSDVIRIQVIWKHVSGWVASSNIRFAAWADGAGGSGDRTLGYGEISGGEQVLLTWDTRVNRSESARTINCHASITLPYGMPGTSTAHVGVSIPGIKYLKPNPPKNVGFKRENDNRIVVKWSGNWDNAARKPWKQVISNYRKASNGAGLPGWSGVSQRAQNWDATSSAFGCGANSQIQLAVWARNQAGDSSHVDSGVIYTTPKAPRITATQGANNVVTIRVDAAGTYGYDAQIQRATSTAGPWSDVRSVAVRGGAASVTDTPGAGTFYYRARSTRPVYGNDTGKGVLYSGYALSGQVTTIQAPKAPTVRVDPDGTIPTGDTASVAWTRNHPDGTAQSAAQVKIVDPSGAETVKDVTGTTAMLDVACDVSGIWTVSVRTKGLAAEWGAWSTPITMLVATAPDITITSPTDTINGVPIRVAWSIADVTGVAAQTLYVLSEGRVVYGEVLPVDVREHVISPARFVPTDGSDLQIGVAARGGSGLEAHHAVSVHVTYTPPEPPEMTVAPDYETYSNIITVDYVMPDELPDTQTQETQSTIQTQADAAADGQADEPAKQYRIVRTYWLGDVNKSVSVMDVMDVTPIDPGPPGEIVVDPIEPHAMVERVDDDGSVHLIADHVMPGDAVTDHLPPLNRTSTYRATVIAATGATSTQSVTLDMPANTNAMNFGAYADETLRLGWDSSTGIDVSHSTESFDFADGEPVESMYASGTRAVKFTVSDRRPWDQALFLRMLRLAGEAFAWYRDASGYSARVQVAAGVDYDTTANRVIKWDATMTQIPWVDPQV</sequence>
<evidence type="ECO:0008006" key="3">
    <source>
        <dbReference type="Google" id="ProtNLM"/>
    </source>
</evidence>
<comment type="caution">
    <text evidence="1">The sequence shown here is derived from an EMBL/GenBank/DDBJ whole genome shotgun (WGS) entry which is preliminary data.</text>
</comment>
<accession>A0AB37X189</accession>